<organism evidence="1 2">
    <name type="scientific">Catharanthus roseus</name>
    <name type="common">Madagascar periwinkle</name>
    <name type="synonym">Vinca rosea</name>
    <dbReference type="NCBI Taxonomy" id="4058"/>
    <lineage>
        <taxon>Eukaryota</taxon>
        <taxon>Viridiplantae</taxon>
        <taxon>Streptophyta</taxon>
        <taxon>Embryophyta</taxon>
        <taxon>Tracheophyta</taxon>
        <taxon>Spermatophyta</taxon>
        <taxon>Magnoliopsida</taxon>
        <taxon>eudicotyledons</taxon>
        <taxon>Gunneridae</taxon>
        <taxon>Pentapetalae</taxon>
        <taxon>asterids</taxon>
        <taxon>lamiids</taxon>
        <taxon>Gentianales</taxon>
        <taxon>Apocynaceae</taxon>
        <taxon>Rauvolfioideae</taxon>
        <taxon>Vinceae</taxon>
        <taxon>Catharanthinae</taxon>
        <taxon>Catharanthus</taxon>
    </lineage>
</organism>
<proteinExistence type="predicted"/>
<sequence>MGEEKKEEGKKEEKKEEKEEEKKGEEEEDKASIEIVVKVDMHCEACARKVARSLKGFQGVEEVRTDCKASKVVVKAEKAADPIKVCERIQKKSGRKAELISPLPNPNPPSDDTNNKQENKETPPPEEKKQEEPPAVVTVILKVQMHCEACAQVLQKRIKKIKGVETVTTDLGKNQVIVKGTVDPEKLVSDVYKKTRKQASIVKEEEKKAEEEKKEEDKKEEEKKEEKKEGGGEEKKEGEEGGDDKLKSEIKKSEYWPTSKYYMEYSYPPQFFSDENPNACSLM</sequence>
<dbReference type="EMBL" id="CM044703">
    <property type="protein sequence ID" value="KAI5671254.1"/>
    <property type="molecule type" value="Genomic_DNA"/>
</dbReference>
<evidence type="ECO:0000313" key="1">
    <source>
        <dbReference type="EMBL" id="KAI5671254.1"/>
    </source>
</evidence>
<name>A0ACC0BF13_CATRO</name>
<gene>
    <name evidence="1" type="ORF">M9H77_11618</name>
</gene>
<comment type="caution">
    <text evidence="1">The sequence shown here is derived from an EMBL/GenBank/DDBJ whole genome shotgun (WGS) entry which is preliminary data.</text>
</comment>
<reference evidence="2" key="1">
    <citation type="journal article" date="2023" name="Nat. Plants">
        <title>Single-cell RNA sequencing provides a high-resolution roadmap for understanding the multicellular compartmentation of specialized metabolism.</title>
        <authorList>
            <person name="Sun S."/>
            <person name="Shen X."/>
            <person name="Li Y."/>
            <person name="Li Y."/>
            <person name="Wang S."/>
            <person name="Li R."/>
            <person name="Zhang H."/>
            <person name="Shen G."/>
            <person name="Guo B."/>
            <person name="Wei J."/>
            <person name="Xu J."/>
            <person name="St-Pierre B."/>
            <person name="Chen S."/>
            <person name="Sun C."/>
        </authorList>
    </citation>
    <scope>NUCLEOTIDE SEQUENCE [LARGE SCALE GENOMIC DNA]</scope>
</reference>
<evidence type="ECO:0000313" key="2">
    <source>
        <dbReference type="Proteomes" id="UP001060085"/>
    </source>
</evidence>
<dbReference type="Proteomes" id="UP001060085">
    <property type="component" value="Linkage Group LG03"/>
</dbReference>
<protein>
    <submittedName>
        <fullName evidence="1">Uncharacterized protein</fullName>
    </submittedName>
</protein>
<accession>A0ACC0BF13</accession>
<keyword evidence="2" id="KW-1185">Reference proteome</keyword>